<proteinExistence type="predicted"/>
<dbReference type="AlphaFoldDB" id="A0A6C0HGD2"/>
<dbReference type="EMBL" id="MN739951">
    <property type="protein sequence ID" value="QHT79668.1"/>
    <property type="molecule type" value="Genomic_DNA"/>
</dbReference>
<sequence>MKYSLYSEDIIVDNSKTIVHKINIFCQFFVHTDLSRYKEIVFCLLQNVKNSNIDKIYLLNERIYSDKELDITSDKIVQVNINKRLCYSDVFNYVSINNIQGFICIINADIFFNETIKNLHYTHLPSDKLIISQLRYEYDLQNVSKIFGPRPDSQDSWIIHSNLIKHIVPYNKVFNFQLGMPGCDNKILYLFNILGFKIINDPKFIVTYHYHKQNGRSYTEKDLISKPYCVVQPKNYDIQQYFKHMDNLSFYDNSHLYKYILKQISNNIPFLIPRISGMENNLAVWAKYAKLSDNDNQKKVLVENMTNIQFKTILKNNAGIWFEKEDSLFKYSDMYLKSFENCDMYTGWDKKSNVYNDTISFSQNYIQYDLCKNNQQMLCIYSLEIFHYIHYSDTWTKSLRGKRILLVSEFEESLKKQIPIRENIYGIDLFPDCSFVFIKPPQQTEPSSDIFNEFQHFCNRLDALKDDYDVALISCGGYGNLVCNYIYETHNKSSVNVGDVLQMYFGIGNKKWLTDRKDIVNMYINKHWTILTDMPNSHTYSYLH</sequence>
<organism evidence="1">
    <name type="scientific">viral metagenome</name>
    <dbReference type="NCBI Taxonomy" id="1070528"/>
    <lineage>
        <taxon>unclassified sequences</taxon>
        <taxon>metagenomes</taxon>
        <taxon>organismal metagenomes</taxon>
    </lineage>
</organism>
<name>A0A6C0HGD2_9ZZZZ</name>
<protein>
    <submittedName>
        <fullName evidence="1">Uncharacterized protein</fullName>
    </submittedName>
</protein>
<accession>A0A6C0HGD2</accession>
<evidence type="ECO:0000313" key="1">
    <source>
        <dbReference type="EMBL" id="QHT79668.1"/>
    </source>
</evidence>
<reference evidence="1" key="1">
    <citation type="journal article" date="2020" name="Nature">
        <title>Giant virus diversity and host interactions through global metagenomics.</title>
        <authorList>
            <person name="Schulz F."/>
            <person name="Roux S."/>
            <person name="Paez-Espino D."/>
            <person name="Jungbluth S."/>
            <person name="Walsh D.A."/>
            <person name="Denef V.J."/>
            <person name="McMahon K.D."/>
            <person name="Konstantinidis K.T."/>
            <person name="Eloe-Fadrosh E.A."/>
            <person name="Kyrpides N.C."/>
            <person name="Woyke T."/>
        </authorList>
    </citation>
    <scope>NUCLEOTIDE SEQUENCE</scope>
    <source>
        <strain evidence="1">GVMAG-M-3300023184-101</strain>
    </source>
</reference>